<accession>A0A392QVG5</accession>
<dbReference type="Gene3D" id="1.10.418.10">
    <property type="entry name" value="Calponin-like domain"/>
    <property type="match status" value="1"/>
</dbReference>
<protein>
    <submittedName>
        <fullName evidence="2">Kinesin-4-like</fullName>
    </submittedName>
</protein>
<evidence type="ECO:0000313" key="2">
    <source>
        <dbReference type="EMBL" id="MCI28353.1"/>
    </source>
</evidence>
<reference evidence="2 3" key="1">
    <citation type="journal article" date="2018" name="Front. Plant Sci.">
        <title>Red Clover (Trifolium pratense) and Zigzag Clover (T. medium) - A Picture of Genomic Similarities and Differences.</title>
        <authorList>
            <person name="Dluhosova J."/>
            <person name="Istvanek J."/>
            <person name="Nedelnik J."/>
            <person name="Repkova J."/>
        </authorList>
    </citation>
    <scope>NUCLEOTIDE SEQUENCE [LARGE SCALE GENOMIC DNA]</scope>
    <source>
        <strain evidence="3">cv. 10/8</strain>
        <tissue evidence="2">Leaf</tissue>
    </source>
</reference>
<sequence>MATKPFSILSVVEDVIQKNRSQFDDIDFASNIRKSEEASSRRNEAAKWLRNIVGGRELLDEPSEEAFRIALRSGIILCNALNKVQPGAV</sequence>
<dbReference type="EMBL" id="LXQA010165197">
    <property type="protein sequence ID" value="MCI28353.1"/>
    <property type="molecule type" value="Genomic_DNA"/>
</dbReference>
<feature type="non-terminal residue" evidence="2">
    <location>
        <position position="89"/>
    </location>
</feature>
<comment type="caution">
    <text evidence="2">The sequence shown here is derived from an EMBL/GenBank/DDBJ whole genome shotgun (WGS) entry which is preliminary data.</text>
</comment>
<name>A0A392QVG5_9FABA</name>
<feature type="domain" description="Calponin-homology (CH)" evidence="1">
    <location>
        <begin position="39"/>
        <end position="89"/>
    </location>
</feature>
<dbReference type="InterPro" id="IPR036872">
    <property type="entry name" value="CH_dom_sf"/>
</dbReference>
<organism evidence="2 3">
    <name type="scientific">Trifolium medium</name>
    <dbReference type="NCBI Taxonomy" id="97028"/>
    <lineage>
        <taxon>Eukaryota</taxon>
        <taxon>Viridiplantae</taxon>
        <taxon>Streptophyta</taxon>
        <taxon>Embryophyta</taxon>
        <taxon>Tracheophyta</taxon>
        <taxon>Spermatophyta</taxon>
        <taxon>Magnoliopsida</taxon>
        <taxon>eudicotyledons</taxon>
        <taxon>Gunneridae</taxon>
        <taxon>Pentapetalae</taxon>
        <taxon>rosids</taxon>
        <taxon>fabids</taxon>
        <taxon>Fabales</taxon>
        <taxon>Fabaceae</taxon>
        <taxon>Papilionoideae</taxon>
        <taxon>50 kb inversion clade</taxon>
        <taxon>NPAAA clade</taxon>
        <taxon>Hologalegina</taxon>
        <taxon>IRL clade</taxon>
        <taxon>Trifolieae</taxon>
        <taxon>Trifolium</taxon>
    </lineage>
</organism>
<proteinExistence type="predicted"/>
<evidence type="ECO:0000313" key="3">
    <source>
        <dbReference type="Proteomes" id="UP000265520"/>
    </source>
</evidence>
<dbReference type="AlphaFoldDB" id="A0A392QVG5"/>
<evidence type="ECO:0000259" key="1">
    <source>
        <dbReference type="PROSITE" id="PS50021"/>
    </source>
</evidence>
<dbReference type="PROSITE" id="PS50021">
    <property type="entry name" value="CH"/>
    <property type="match status" value="1"/>
</dbReference>
<dbReference type="InterPro" id="IPR001715">
    <property type="entry name" value="CH_dom"/>
</dbReference>
<dbReference type="SUPFAM" id="SSF47576">
    <property type="entry name" value="Calponin-homology domain, CH-domain"/>
    <property type="match status" value="1"/>
</dbReference>
<keyword evidence="3" id="KW-1185">Reference proteome</keyword>
<dbReference type="Proteomes" id="UP000265520">
    <property type="component" value="Unassembled WGS sequence"/>
</dbReference>